<organism evidence="2 3">
    <name type="scientific">Grifola frondosa</name>
    <name type="common">Maitake</name>
    <name type="synonym">Polyporus frondosus</name>
    <dbReference type="NCBI Taxonomy" id="5627"/>
    <lineage>
        <taxon>Eukaryota</taxon>
        <taxon>Fungi</taxon>
        <taxon>Dikarya</taxon>
        <taxon>Basidiomycota</taxon>
        <taxon>Agaricomycotina</taxon>
        <taxon>Agaricomycetes</taxon>
        <taxon>Polyporales</taxon>
        <taxon>Grifolaceae</taxon>
        <taxon>Grifola</taxon>
    </lineage>
</organism>
<evidence type="ECO:0000313" key="2">
    <source>
        <dbReference type="EMBL" id="OBZ71987.1"/>
    </source>
</evidence>
<evidence type="ECO:0000256" key="1">
    <source>
        <dbReference type="SAM" id="MobiDB-lite"/>
    </source>
</evidence>
<dbReference type="EMBL" id="LUGG01000010">
    <property type="protein sequence ID" value="OBZ71987.1"/>
    <property type="molecule type" value="Genomic_DNA"/>
</dbReference>
<name>A0A1C7M649_GRIFR</name>
<protein>
    <submittedName>
        <fullName evidence="2">Uncharacterized protein</fullName>
    </submittedName>
</protein>
<feature type="compositionally biased region" description="Basic and acidic residues" evidence="1">
    <location>
        <begin position="45"/>
        <end position="68"/>
    </location>
</feature>
<keyword evidence="3" id="KW-1185">Reference proteome</keyword>
<comment type="caution">
    <text evidence="2">The sequence shown here is derived from an EMBL/GenBank/DDBJ whole genome shotgun (WGS) entry which is preliminary data.</text>
</comment>
<reference evidence="2 3" key="1">
    <citation type="submission" date="2016-03" db="EMBL/GenBank/DDBJ databases">
        <title>Whole genome sequencing of Grifola frondosa 9006-11.</title>
        <authorList>
            <person name="Min B."/>
            <person name="Park H."/>
            <person name="Kim J.-G."/>
            <person name="Cho H."/>
            <person name="Oh Y.-L."/>
            <person name="Kong W.-S."/>
            <person name="Choi I.-G."/>
        </authorList>
    </citation>
    <scope>NUCLEOTIDE SEQUENCE [LARGE SCALE GENOMIC DNA]</scope>
    <source>
        <strain evidence="2 3">9006-11</strain>
    </source>
</reference>
<evidence type="ECO:0000313" key="3">
    <source>
        <dbReference type="Proteomes" id="UP000092993"/>
    </source>
</evidence>
<gene>
    <name evidence="2" type="ORF">A0H81_08093</name>
</gene>
<sequence>MSSPLPTLLTDITDPCIGTPHTFHYENALDGGGWRPYLRYEQERAADEHQRVDGQDADHRHGQQHEGDPQLQHDGADSVLWVTIHYKDSHIIIGTPIYHPTSFTLQYYDELGSGVVVREEKLTISYAGSGWFYEADEVARCVRDGKFESDLCLCTFLESFE</sequence>
<dbReference type="Gene3D" id="3.30.360.10">
    <property type="entry name" value="Dihydrodipicolinate Reductase, domain 2"/>
    <property type="match status" value="1"/>
</dbReference>
<proteinExistence type="predicted"/>
<dbReference type="OrthoDB" id="2129491at2759"/>
<dbReference type="AlphaFoldDB" id="A0A1C7M649"/>
<feature type="region of interest" description="Disordered" evidence="1">
    <location>
        <begin position="45"/>
        <end position="73"/>
    </location>
</feature>
<accession>A0A1C7M649</accession>
<dbReference type="Proteomes" id="UP000092993">
    <property type="component" value="Unassembled WGS sequence"/>
</dbReference>